<dbReference type="EMBL" id="CP002018">
    <property type="protein sequence ID" value="AEM42183.1"/>
    <property type="molecule type" value="Genomic_DNA"/>
</dbReference>
<keyword evidence="1" id="KW-0472">Membrane</keyword>
<keyword evidence="1" id="KW-0812">Transmembrane</keyword>
<feature type="transmembrane region" description="Helical" evidence="1">
    <location>
        <begin position="7"/>
        <end position="29"/>
    </location>
</feature>
<evidence type="ECO:0000313" key="2">
    <source>
        <dbReference type="EMBL" id="AEM42183.1"/>
    </source>
</evidence>
<dbReference type="HOGENOM" id="CLU_136788_0_1_5"/>
<evidence type="ECO:0000313" key="3">
    <source>
        <dbReference type="Proteomes" id="UP000000692"/>
    </source>
</evidence>
<dbReference type="PATRIC" id="fig|759362.5.peg.2441"/>
<sequence length="95" mass="10980">MSTLLEFLLLILALARYVILIYFAMSWLITFQVLNLRQPIVARIWYTLVRITEPVFAPVRRLVPPMGGIDWAPLLVILAIYVLEMLLRSNAAAFY</sequence>
<name>F9Y6R3_KETVW</name>
<proteinExistence type="predicted"/>
<dbReference type="OrthoDB" id="9814445at2"/>
<feature type="transmembrane region" description="Helical" evidence="1">
    <location>
        <begin position="68"/>
        <end position="87"/>
    </location>
</feature>
<reference evidence="2 3" key="1">
    <citation type="journal article" date="2011" name="J. Bacteriol.">
        <title>Complete genome sequence of the industrial strain Ketogulonicigenium vulgare WSH-001.</title>
        <authorList>
            <person name="Liu L."/>
            <person name="Li Y."/>
            <person name="Zhang J."/>
            <person name="Zhou Z."/>
            <person name="Liu J."/>
            <person name="Li X."/>
            <person name="Zhou J."/>
            <person name="Du G."/>
            <person name="Wang L."/>
            <person name="Chen J."/>
        </authorList>
    </citation>
    <scope>NUCLEOTIDE SEQUENCE [LARGE SCALE GENOMIC DNA]</scope>
    <source>
        <strain evidence="2 3">WSH-001</strain>
    </source>
</reference>
<dbReference type="KEGG" id="kvl:KVU_2344"/>
<dbReference type="eggNOG" id="COG0762">
    <property type="taxonomic scope" value="Bacteria"/>
</dbReference>
<accession>F9Y6R3</accession>
<dbReference type="Proteomes" id="UP000000692">
    <property type="component" value="Chromosome"/>
</dbReference>
<dbReference type="AlphaFoldDB" id="F9Y6R3"/>
<gene>
    <name evidence="2" type="ordered locus">KVU_2344</name>
</gene>
<dbReference type="InterPro" id="IPR003425">
    <property type="entry name" value="CCB3/YggT"/>
</dbReference>
<evidence type="ECO:0000256" key="1">
    <source>
        <dbReference type="SAM" id="Phobius"/>
    </source>
</evidence>
<dbReference type="RefSeq" id="WP_013385580.1">
    <property type="nucleotide sequence ID" value="NC_017384.1"/>
</dbReference>
<organism evidence="2 3">
    <name type="scientific">Ketogulonicigenium vulgare (strain WSH-001)</name>
    <dbReference type="NCBI Taxonomy" id="759362"/>
    <lineage>
        <taxon>Bacteria</taxon>
        <taxon>Pseudomonadati</taxon>
        <taxon>Pseudomonadota</taxon>
        <taxon>Alphaproteobacteria</taxon>
        <taxon>Rhodobacterales</taxon>
        <taxon>Roseobacteraceae</taxon>
        <taxon>Ketogulonicigenium</taxon>
    </lineage>
</organism>
<keyword evidence="1" id="KW-1133">Transmembrane helix</keyword>
<keyword evidence="3" id="KW-1185">Reference proteome</keyword>
<protein>
    <submittedName>
        <fullName evidence="2">YGGT family protein</fullName>
    </submittedName>
</protein>
<dbReference type="Pfam" id="PF02325">
    <property type="entry name" value="CCB3_YggT"/>
    <property type="match status" value="1"/>
</dbReference>
<dbReference type="GO" id="GO:0016020">
    <property type="term" value="C:membrane"/>
    <property type="evidence" value="ECO:0007669"/>
    <property type="project" value="InterPro"/>
</dbReference>